<keyword evidence="3" id="KW-1185">Reference proteome</keyword>
<sequence length="64" mass="7126">MDQRLLFGFLAGFGFMFIPVRTDLLEGLAQFLDTLLYVVGLVASVVFGAILIWNAFKNLKNATK</sequence>
<dbReference type="AlphaFoldDB" id="A0A3N5B799"/>
<name>A0A3N5B799_9BACI</name>
<dbReference type="EMBL" id="RKRF01000009">
    <property type="protein sequence ID" value="RPF53314.1"/>
    <property type="molecule type" value="Genomic_DNA"/>
</dbReference>
<protein>
    <submittedName>
        <fullName evidence="2">Uncharacterized protein</fullName>
    </submittedName>
</protein>
<reference evidence="2 3" key="1">
    <citation type="submission" date="2018-11" db="EMBL/GenBank/DDBJ databases">
        <title>Genomic Encyclopedia of Type Strains, Phase IV (KMG-IV): sequencing the most valuable type-strain genomes for metagenomic binning, comparative biology and taxonomic classification.</title>
        <authorList>
            <person name="Goeker M."/>
        </authorList>
    </citation>
    <scope>NUCLEOTIDE SEQUENCE [LARGE SCALE GENOMIC DNA]</scope>
    <source>
        <strain evidence="2 3">DSM 18090</strain>
    </source>
</reference>
<keyword evidence="1" id="KW-1133">Transmembrane helix</keyword>
<feature type="transmembrane region" description="Helical" evidence="1">
    <location>
        <begin position="34"/>
        <end position="56"/>
    </location>
</feature>
<accession>A0A3N5B799</accession>
<dbReference type="Proteomes" id="UP000276443">
    <property type="component" value="Unassembled WGS sequence"/>
</dbReference>
<gene>
    <name evidence="2" type="ORF">EDC24_1811</name>
</gene>
<organism evidence="2 3">
    <name type="scientific">Aquisalibacillus elongatus</name>
    <dbReference type="NCBI Taxonomy" id="485577"/>
    <lineage>
        <taxon>Bacteria</taxon>
        <taxon>Bacillati</taxon>
        <taxon>Bacillota</taxon>
        <taxon>Bacilli</taxon>
        <taxon>Bacillales</taxon>
        <taxon>Bacillaceae</taxon>
        <taxon>Aquisalibacillus</taxon>
    </lineage>
</organism>
<dbReference type="OrthoDB" id="2971830at2"/>
<comment type="caution">
    <text evidence="2">The sequence shown here is derived from an EMBL/GenBank/DDBJ whole genome shotgun (WGS) entry which is preliminary data.</text>
</comment>
<evidence type="ECO:0000256" key="1">
    <source>
        <dbReference type="SAM" id="Phobius"/>
    </source>
</evidence>
<dbReference type="RefSeq" id="WP_124221768.1">
    <property type="nucleotide sequence ID" value="NZ_RKRF01000009.1"/>
</dbReference>
<evidence type="ECO:0000313" key="3">
    <source>
        <dbReference type="Proteomes" id="UP000276443"/>
    </source>
</evidence>
<keyword evidence="1" id="KW-0812">Transmembrane</keyword>
<feature type="transmembrane region" description="Helical" evidence="1">
    <location>
        <begin position="5"/>
        <end position="22"/>
    </location>
</feature>
<proteinExistence type="predicted"/>
<evidence type="ECO:0000313" key="2">
    <source>
        <dbReference type="EMBL" id="RPF53314.1"/>
    </source>
</evidence>
<keyword evidence="1" id="KW-0472">Membrane</keyword>